<organism evidence="2 3">
    <name type="scientific">Escallonia rubra</name>
    <dbReference type="NCBI Taxonomy" id="112253"/>
    <lineage>
        <taxon>Eukaryota</taxon>
        <taxon>Viridiplantae</taxon>
        <taxon>Streptophyta</taxon>
        <taxon>Embryophyta</taxon>
        <taxon>Tracheophyta</taxon>
        <taxon>Spermatophyta</taxon>
        <taxon>Magnoliopsida</taxon>
        <taxon>eudicotyledons</taxon>
        <taxon>Gunneridae</taxon>
        <taxon>Pentapetalae</taxon>
        <taxon>asterids</taxon>
        <taxon>campanulids</taxon>
        <taxon>Escalloniales</taxon>
        <taxon>Escalloniaceae</taxon>
        <taxon>Escallonia</taxon>
    </lineage>
</organism>
<dbReference type="PANTHER" id="PTHR24121">
    <property type="entry name" value="NO MECHANORECEPTOR POTENTIAL C, ISOFORM D-RELATED"/>
    <property type="match status" value="1"/>
</dbReference>
<evidence type="ECO:0000313" key="2">
    <source>
        <dbReference type="EMBL" id="KAK2986178.1"/>
    </source>
</evidence>
<name>A0AA88RBF1_9ASTE</name>
<dbReference type="PROSITE" id="PS50297">
    <property type="entry name" value="ANK_REP_REGION"/>
    <property type="match status" value="1"/>
</dbReference>
<sequence length="351" mass="38953">MASSSSSSLEKYPYPSHVDVGVDVPCKLSQTNYFMWSNLMASLIEDEGLMGFLNGTITAPPEKITVPDDSSSTGGTKEMKNEDYIKWKKRDLLLRGWILGRLNEDILENVQFQKTAKEVWEVLARLFGTQVPPSFLARVAEEGDGKSISGYVPLHKAALAGDWETASSIIEKEPDAVRAKITADGETALVVAVQSKKRNAFVKKLLEKMLSPDVALTENNGATALHFAAMAGNIEAAKLLVKKDPKLPNVEDFNKALPINRAAIFGRREMVLYLFTVTQEDGEQKPYEGESGGRLLHALIQNEVYDVALFLLQRYPKLAWDDPSPLRPIAGQPHAFPSGKRFNIWQKLIYS</sequence>
<dbReference type="PROSITE" id="PS50088">
    <property type="entry name" value="ANK_REPEAT"/>
    <property type="match status" value="1"/>
</dbReference>
<protein>
    <submittedName>
        <fullName evidence="2">Uncharacterized protein</fullName>
    </submittedName>
</protein>
<reference evidence="2" key="1">
    <citation type="submission" date="2022-12" db="EMBL/GenBank/DDBJ databases">
        <title>Draft genome assemblies for two species of Escallonia (Escalloniales).</title>
        <authorList>
            <person name="Chanderbali A."/>
            <person name="Dervinis C."/>
            <person name="Anghel I."/>
            <person name="Soltis D."/>
            <person name="Soltis P."/>
            <person name="Zapata F."/>
        </authorList>
    </citation>
    <scope>NUCLEOTIDE SEQUENCE</scope>
    <source>
        <strain evidence="2">UCBG92.1500</strain>
        <tissue evidence="2">Leaf</tissue>
    </source>
</reference>
<comment type="caution">
    <text evidence="2">The sequence shown here is derived from an EMBL/GenBank/DDBJ whole genome shotgun (WGS) entry which is preliminary data.</text>
</comment>
<dbReference type="PANTHER" id="PTHR24121:SF31">
    <property type="entry name" value="ANKYRIN REPEAT-CONTAINING PROTEIN"/>
    <property type="match status" value="1"/>
</dbReference>
<dbReference type="Gene3D" id="1.25.40.20">
    <property type="entry name" value="Ankyrin repeat-containing domain"/>
    <property type="match status" value="1"/>
</dbReference>
<dbReference type="Pfam" id="PF12796">
    <property type="entry name" value="Ank_2"/>
    <property type="match status" value="1"/>
</dbReference>
<keyword evidence="3" id="KW-1185">Reference proteome</keyword>
<feature type="non-terminal residue" evidence="2">
    <location>
        <position position="1"/>
    </location>
</feature>
<evidence type="ECO:0000256" key="1">
    <source>
        <dbReference type="PROSITE-ProRule" id="PRU00023"/>
    </source>
</evidence>
<evidence type="ECO:0000313" key="3">
    <source>
        <dbReference type="Proteomes" id="UP001187471"/>
    </source>
</evidence>
<dbReference type="InterPro" id="IPR002110">
    <property type="entry name" value="Ankyrin_rpt"/>
</dbReference>
<dbReference type="Proteomes" id="UP001187471">
    <property type="component" value="Unassembled WGS sequence"/>
</dbReference>
<keyword evidence="1" id="KW-0040">ANK repeat</keyword>
<feature type="repeat" description="ANK" evidence="1">
    <location>
        <begin position="220"/>
        <end position="252"/>
    </location>
</feature>
<dbReference type="SMART" id="SM00248">
    <property type="entry name" value="ANK"/>
    <property type="match status" value="3"/>
</dbReference>
<proteinExistence type="predicted"/>
<dbReference type="SUPFAM" id="SSF48403">
    <property type="entry name" value="Ankyrin repeat"/>
    <property type="match status" value="1"/>
</dbReference>
<accession>A0AA88RBF1</accession>
<gene>
    <name evidence="2" type="ORF">RJ640_006213</name>
</gene>
<dbReference type="AlphaFoldDB" id="A0AA88RBF1"/>
<dbReference type="InterPro" id="IPR036770">
    <property type="entry name" value="Ankyrin_rpt-contain_sf"/>
</dbReference>
<dbReference type="EMBL" id="JAVXUO010001084">
    <property type="protein sequence ID" value="KAK2986178.1"/>
    <property type="molecule type" value="Genomic_DNA"/>
</dbReference>